<evidence type="ECO:0000256" key="1">
    <source>
        <dbReference type="ARBA" id="ARBA00022801"/>
    </source>
</evidence>
<dbReference type="Pfam" id="PF00857">
    <property type="entry name" value="Isochorismatase"/>
    <property type="match status" value="1"/>
</dbReference>
<organism evidence="3 4">
    <name type="scientific">Snodgrassella alvi</name>
    <dbReference type="NCBI Taxonomy" id="1196083"/>
    <lineage>
        <taxon>Bacteria</taxon>
        <taxon>Pseudomonadati</taxon>
        <taxon>Pseudomonadota</taxon>
        <taxon>Betaproteobacteria</taxon>
        <taxon>Neisseriales</taxon>
        <taxon>Neisseriaceae</taxon>
        <taxon>Snodgrassella</taxon>
    </lineage>
</organism>
<dbReference type="InterPro" id="IPR050272">
    <property type="entry name" value="Isochorismatase-like_hydrls"/>
</dbReference>
<evidence type="ECO:0000259" key="2">
    <source>
        <dbReference type="Pfam" id="PF00857"/>
    </source>
</evidence>
<reference evidence="3 4" key="1">
    <citation type="journal article" date="2017" name="MBio">
        <title>Type VI secretion-mediated competition in the bee gut microbiome.</title>
        <authorList>
            <person name="Steele M.I."/>
            <person name="Kwong W.K."/>
            <person name="Powell J.E."/>
            <person name="Whiteley M."/>
            <person name="Moran N.A."/>
        </authorList>
    </citation>
    <scope>NUCLEOTIDE SEQUENCE [LARGE SCALE GENOMIC DNA]</scope>
    <source>
        <strain evidence="3 4">App2-2</strain>
    </source>
</reference>
<sequence length="181" mass="20934">MKQSLIIIDVQNDYFEQGKMELYQPQRALEKILKLREHFRQHQLPVFYIQHINIRKNATFFLPESHGVALHPQLLPLAFQNEFIILKNHPNSFWQTDLHQQLQQQSIEQLVICGMMTHMCVDSTTRCAAELGYHPILIADGCATRDLEFNGTLTKASDVHNSFLAALTTFAKVQSAEQFLR</sequence>
<feature type="domain" description="Isochorismatase-like" evidence="2">
    <location>
        <begin position="5"/>
        <end position="149"/>
    </location>
</feature>
<evidence type="ECO:0000313" key="4">
    <source>
        <dbReference type="Proteomes" id="UP000231293"/>
    </source>
</evidence>
<dbReference type="InterPro" id="IPR000868">
    <property type="entry name" value="Isochorismatase-like_dom"/>
</dbReference>
<dbReference type="InterPro" id="IPR036380">
    <property type="entry name" value="Isochorismatase-like_sf"/>
</dbReference>
<dbReference type="CDD" id="cd01014">
    <property type="entry name" value="nicotinamidase_related"/>
    <property type="match status" value="1"/>
</dbReference>
<accession>A0A2N9WQW1</accession>
<gene>
    <name evidence="3" type="ORF">BGI32_09715</name>
</gene>
<keyword evidence="1" id="KW-0378">Hydrolase</keyword>
<comment type="caution">
    <text evidence="3">The sequence shown here is derived from an EMBL/GenBank/DDBJ whole genome shotgun (WGS) entry which is preliminary data.</text>
</comment>
<name>A0A2N9WQW1_9NEIS</name>
<proteinExistence type="predicted"/>
<dbReference type="RefSeq" id="WP_100090006.1">
    <property type="nucleotide sequence ID" value="NZ_MDVB01000118.1"/>
</dbReference>
<dbReference type="Gene3D" id="3.40.50.850">
    <property type="entry name" value="Isochorismatase-like"/>
    <property type="match status" value="1"/>
</dbReference>
<evidence type="ECO:0000313" key="3">
    <source>
        <dbReference type="EMBL" id="PIT12250.1"/>
    </source>
</evidence>
<dbReference type="PANTHER" id="PTHR43540:SF1">
    <property type="entry name" value="ISOCHORISMATASE HYDROLASE"/>
    <property type="match status" value="1"/>
</dbReference>
<dbReference type="Proteomes" id="UP000231293">
    <property type="component" value="Unassembled WGS sequence"/>
</dbReference>
<dbReference type="SUPFAM" id="SSF52499">
    <property type="entry name" value="Isochorismatase-like hydrolases"/>
    <property type="match status" value="1"/>
</dbReference>
<dbReference type="PANTHER" id="PTHR43540">
    <property type="entry name" value="PEROXYUREIDOACRYLATE/UREIDOACRYLATE AMIDOHYDROLASE-RELATED"/>
    <property type="match status" value="1"/>
</dbReference>
<protein>
    <submittedName>
        <fullName evidence="3">Isochorismatase</fullName>
    </submittedName>
</protein>
<dbReference type="AlphaFoldDB" id="A0A2N9WQW1"/>
<dbReference type="GO" id="GO:0016787">
    <property type="term" value="F:hydrolase activity"/>
    <property type="evidence" value="ECO:0007669"/>
    <property type="project" value="UniProtKB-KW"/>
</dbReference>
<dbReference type="EMBL" id="MDVB01000118">
    <property type="protein sequence ID" value="PIT12250.1"/>
    <property type="molecule type" value="Genomic_DNA"/>
</dbReference>